<dbReference type="GO" id="GO:0046872">
    <property type="term" value="F:metal ion binding"/>
    <property type="evidence" value="ECO:0007669"/>
    <property type="project" value="UniProtKB-KW"/>
</dbReference>
<evidence type="ECO:0000313" key="18">
    <source>
        <dbReference type="EMBL" id="VDO36419.1"/>
    </source>
</evidence>
<gene>
    <name evidence="18" type="ORF">OFLC_LOCUS3414</name>
</gene>
<evidence type="ECO:0000256" key="10">
    <source>
        <dbReference type="ARBA" id="ARBA00022801"/>
    </source>
</evidence>
<comment type="subcellular location">
    <subcellularLocation>
        <location evidence="2">Cytoplasm</location>
    </subcellularLocation>
</comment>
<dbReference type="EMBL" id="UZAJ01002271">
    <property type="protein sequence ID" value="VDO36419.1"/>
    <property type="molecule type" value="Genomic_DNA"/>
</dbReference>
<dbReference type="InterPro" id="IPR020476">
    <property type="entry name" value="Nudix_hydrolase"/>
</dbReference>
<evidence type="ECO:0000259" key="15">
    <source>
        <dbReference type="PROSITE" id="PS50926"/>
    </source>
</evidence>
<keyword evidence="12" id="KW-0408">Iron</keyword>
<dbReference type="WBParaSite" id="OFLC_0000341301-mRNA-1">
    <property type="protein sequence ID" value="OFLC_0000341301-mRNA-1"/>
    <property type="gene ID" value="OFLC_0000341301"/>
</dbReference>
<keyword evidence="5" id="KW-0004">4Fe-4S</keyword>
<evidence type="ECO:0000256" key="14">
    <source>
        <dbReference type="ARBA" id="ARBA00033994"/>
    </source>
</evidence>
<evidence type="ECO:0000256" key="9">
    <source>
        <dbReference type="ARBA" id="ARBA00022723"/>
    </source>
</evidence>
<dbReference type="InterPro" id="IPR015797">
    <property type="entry name" value="NUDIX_hydrolase-like_dom_sf"/>
</dbReference>
<dbReference type="SUPFAM" id="SSF102114">
    <property type="entry name" value="Radical SAM enzymes"/>
    <property type="match status" value="1"/>
</dbReference>
<dbReference type="InterPro" id="IPR002792">
    <property type="entry name" value="TRAM_dom"/>
</dbReference>
<dbReference type="PROSITE" id="PS50926">
    <property type="entry name" value="TRAM"/>
    <property type="match status" value="1"/>
</dbReference>
<dbReference type="PANTHER" id="PTHR11918">
    <property type="entry name" value="RADICAL SAM PROTEINS"/>
    <property type="match status" value="1"/>
</dbReference>
<evidence type="ECO:0000256" key="11">
    <source>
        <dbReference type="ARBA" id="ARBA00022842"/>
    </source>
</evidence>
<protein>
    <recommendedName>
        <fullName evidence="4">diphosphoinositol-polyphosphate diphosphatase</fullName>
        <ecNumber evidence="4">3.6.1.52</ecNumber>
    </recommendedName>
</protein>
<keyword evidence="10" id="KW-0378">Hydrolase</keyword>
<keyword evidence="9" id="KW-0479">Metal-binding</keyword>
<keyword evidence="19" id="KW-1185">Reference proteome</keyword>
<organism evidence="20">
    <name type="scientific">Onchocerca flexuosa</name>
    <dbReference type="NCBI Taxonomy" id="387005"/>
    <lineage>
        <taxon>Eukaryota</taxon>
        <taxon>Metazoa</taxon>
        <taxon>Ecdysozoa</taxon>
        <taxon>Nematoda</taxon>
        <taxon>Chromadorea</taxon>
        <taxon>Rhabditida</taxon>
        <taxon>Spirurina</taxon>
        <taxon>Spiruromorpha</taxon>
        <taxon>Filarioidea</taxon>
        <taxon>Onchocercidae</taxon>
        <taxon>Onchocerca</taxon>
    </lineage>
</organism>
<feature type="domain" description="Radical SAM core" evidence="17">
    <location>
        <begin position="1"/>
        <end position="140"/>
    </location>
</feature>
<keyword evidence="8" id="KW-0949">S-adenosyl-L-methionine</keyword>
<dbReference type="CDD" id="cd04666">
    <property type="entry name" value="NUDIX_DIPP2_like_Nudt4"/>
    <property type="match status" value="1"/>
</dbReference>
<name>A0A183H7F2_9BILA</name>
<dbReference type="PROSITE" id="PS51462">
    <property type="entry name" value="NUDIX"/>
    <property type="match status" value="1"/>
</dbReference>
<proteinExistence type="inferred from homology"/>
<dbReference type="GO" id="GO:0005783">
    <property type="term" value="C:endoplasmic reticulum"/>
    <property type="evidence" value="ECO:0007669"/>
    <property type="project" value="TreeGrafter"/>
</dbReference>
<reference evidence="18 19" key="2">
    <citation type="submission" date="2018-11" db="EMBL/GenBank/DDBJ databases">
        <authorList>
            <consortium name="Pathogen Informatics"/>
        </authorList>
    </citation>
    <scope>NUCLEOTIDE SEQUENCE [LARGE SCALE GENOMIC DNA]</scope>
</reference>
<evidence type="ECO:0000256" key="5">
    <source>
        <dbReference type="ARBA" id="ARBA00022485"/>
    </source>
</evidence>
<dbReference type="SUPFAM" id="SSF55811">
    <property type="entry name" value="Nudix"/>
    <property type="match status" value="1"/>
</dbReference>
<dbReference type="PROSITE" id="PS00893">
    <property type="entry name" value="NUDIX_BOX"/>
    <property type="match status" value="1"/>
</dbReference>
<dbReference type="GO" id="GO:0051539">
    <property type="term" value="F:4 iron, 4 sulfur cluster binding"/>
    <property type="evidence" value="ECO:0007669"/>
    <property type="project" value="UniProtKB-KW"/>
</dbReference>
<evidence type="ECO:0000256" key="8">
    <source>
        <dbReference type="ARBA" id="ARBA00022691"/>
    </source>
</evidence>
<keyword evidence="7" id="KW-0808">Transferase</keyword>
<keyword evidence="6" id="KW-0963">Cytoplasm</keyword>
<comment type="catalytic activity">
    <reaction evidence="14">
        <text>diphospho-myo-inositol polyphosphate + H2O = myo-inositol polyphosphate + phosphate.</text>
        <dbReference type="EC" id="3.6.1.52"/>
    </reaction>
</comment>
<evidence type="ECO:0000256" key="1">
    <source>
        <dbReference type="ARBA" id="ARBA00001946"/>
    </source>
</evidence>
<dbReference type="Gene3D" id="3.80.30.20">
    <property type="entry name" value="tm_1862 like domain"/>
    <property type="match status" value="1"/>
</dbReference>
<evidence type="ECO:0000256" key="3">
    <source>
        <dbReference type="ARBA" id="ARBA00008266"/>
    </source>
</evidence>
<evidence type="ECO:0000259" key="17">
    <source>
        <dbReference type="PROSITE" id="PS51918"/>
    </source>
</evidence>
<dbReference type="PROSITE" id="PS51918">
    <property type="entry name" value="RADICAL_SAM"/>
    <property type="match status" value="1"/>
</dbReference>
<feature type="domain" description="TRAM" evidence="15">
    <location>
        <begin position="141"/>
        <end position="203"/>
    </location>
</feature>
<evidence type="ECO:0000313" key="20">
    <source>
        <dbReference type="WBParaSite" id="OFLC_0000341301-mRNA-1"/>
    </source>
</evidence>
<dbReference type="InterPro" id="IPR007197">
    <property type="entry name" value="rSAM"/>
</dbReference>
<dbReference type="InterPro" id="IPR023404">
    <property type="entry name" value="rSAM_horseshoe"/>
</dbReference>
<dbReference type="PRINTS" id="PR00502">
    <property type="entry name" value="NUDIXFAMILY"/>
</dbReference>
<evidence type="ECO:0000259" key="16">
    <source>
        <dbReference type="PROSITE" id="PS51462"/>
    </source>
</evidence>
<dbReference type="FunFam" id="3.90.79.10:FF:000002">
    <property type="entry name" value="diphosphoinositol polyphosphate phosphohydrolase 1"/>
    <property type="match status" value="1"/>
</dbReference>
<comment type="similarity">
    <text evidence="3">Belongs to the Nudix hydrolase family. DIPP subfamily.</text>
</comment>
<dbReference type="InterPro" id="IPR020084">
    <property type="entry name" value="NUDIX_hydrolase_CS"/>
</dbReference>
<dbReference type="Pfam" id="PF00293">
    <property type="entry name" value="NUDIX"/>
    <property type="match status" value="1"/>
</dbReference>
<accession>A0A183H7F2</accession>
<evidence type="ECO:0000256" key="6">
    <source>
        <dbReference type="ARBA" id="ARBA00022490"/>
    </source>
</evidence>
<dbReference type="PANTHER" id="PTHR11918:SF45">
    <property type="entry name" value="THREONYLCARBAMOYLADENOSINE TRNA METHYLTHIOTRANSFERASE"/>
    <property type="match status" value="1"/>
</dbReference>
<keyword evidence="13" id="KW-0411">Iron-sulfur</keyword>
<evidence type="ECO:0000313" key="19">
    <source>
        <dbReference type="Proteomes" id="UP000267606"/>
    </source>
</evidence>
<dbReference type="InterPro" id="IPR058240">
    <property type="entry name" value="rSAM_sf"/>
</dbReference>
<dbReference type="AlphaFoldDB" id="A0A183H7F2"/>
<reference evidence="20" key="1">
    <citation type="submission" date="2016-06" db="UniProtKB">
        <authorList>
            <consortium name="WormBaseParasite"/>
        </authorList>
    </citation>
    <scope>IDENTIFICATION</scope>
</reference>
<dbReference type="InterPro" id="IPR000086">
    <property type="entry name" value="NUDIX_hydrolase_dom"/>
</dbReference>
<dbReference type="GO" id="GO:0035598">
    <property type="term" value="F:tRNA (N(6)-L-threonylcarbamoyladenosine(37)-C(2))-methylthiotransferase activity"/>
    <property type="evidence" value="ECO:0007669"/>
    <property type="project" value="TreeGrafter"/>
</dbReference>
<dbReference type="InterPro" id="IPR047198">
    <property type="entry name" value="DDP-like_NUDIX"/>
</dbReference>
<dbReference type="EC" id="3.6.1.52" evidence="4"/>
<evidence type="ECO:0000256" key="12">
    <source>
        <dbReference type="ARBA" id="ARBA00023004"/>
    </source>
</evidence>
<evidence type="ECO:0000256" key="2">
    <source>
        <dbReference type="ARBA" id="ARBA00004496"/>
    </source>
</evidence>
<dbReference type="STRING" id="387005.A0A183H7F2"/>
<evidence type="ECO:0000256" key="13">
    <source>
        <dbReference type="ARBA" id="ARBA00023014"/>
    </source>
</evidence>
<keyword evidence="11" id="KW-0460">Magnesium</keyword>
<evidence type="ECO:0000256" key="4">
    <source>
        <dbReference type="ARBA" id="ARBA00012527"/>
    </source>
</evidence>
<comment type="cofactor">
    <cofactor evidence="1">
        <name>Mg(2+)</name>
        <dbReference type="ChEBI" id="CHEBI:18420"/>
    </cofactor>
</comment>
<sequence length="411" mass="47442">MTNPPYILDFLEEISKILNHPRVYSFLHIPVQSASDAVLSDMKREYTCADFCRVVDYMIQNVPNIYIATDFICAYPTETKNDFEESMALVQKYRFPSLFINQFYPRTGTPAANLKKIDTIEARRRTAEMSSLFRSYSRYDKERIGEKHRVLVCELATDQLHYVGHNKYYEHFLIPSKKCLLGSWVEVRIVDVSKFYMKAVLISTDSTAWSLMTGISVLTYSYWMTAFSTGVVSVVMRWGLPELSGGCFQGFLLVFGSDDFTVTPNRLFWLMRKNNGERVRDAEGFRLRAAGICIRGEGSNREILLITGGKDDGRWIIPGGGIEKNENESDAALREVFEEAGVKAEILARVGEFRNEERRHRTVVFLLTVKEELKEWEDGCFGRQREWVSLEEALRRVKHSQTCIIEHICRM</sequence>
<feature type="domain" description="Nudix hydrolase" evidence="16">
    <location>
        <begin position="285"/>
        <end position="410"/>
    </location>
</feature>
<dbReference type="Proteomes" id="UP000267606">
    <property type="component" value="Unassembled WGS sequence"/>
</dbReference>
<dbReference type="Gene3D" id="3.90.79.10">
    <property type="entry name" value="Nucleoside Triphosphate Pyrophosphohydrolase"/>
    <property type="match status" value="1"/>
</dbReference>
<evidence type="ECO:0000256" key="7">
    <source>
        <dbReference type="ARBA" id="ARBA00022679"/>
    </source>
</evidence>
<dbReference type="GO" id="GO:0008486">
    <property type="term" value="F:diphosphoinositol-polyphosphate diphosphatase activity"/>
    <property type="evidence" value="ECO:0007669"/>
    <property type="project" value="UniProtKB-EC"/>
</dbReference>